<reference evidence="4" key="1">
    <citation type="journal article" date="2019" name="bioRxiv">
        <title>The Genome of the Zebra Mussel, Dreissena polymorpha: A Resource for Invasive Species Research.</title>
        <authorList>
            <person name="McCartney M.A."/>
            <person name="Auch B."/>
            <person name="Kono T."/>
            <person name="Mallez S."/>
            <person name="Zhang Y."/>
            <person name="Obille A."/>
            <person name="Becker A."/>
            <person name="Abrahante J.E."/>
            <person name="Garbe J."/>
            <person name="Badalamenti J.P."/>
            <person name="Herman A."/>
            <person name="Mangelson H."/>
            <person name="Liachko I."/>
            <person name="Sullivan S."/>
            <person name="Sone E.D."/>
            <person name="Koren S."/>
            <person name="Silverstein K.A.T."/>
            <person name="Beckman K.B."/>
            <person name="Gohl D.M."/>
        </authorList>
    </citation>
    <scope>NUCLEOTIDE SEQUENCE</scope>
    <source>
        <strain evidence="4">Duluth1</strain>
        <tissue evidence="4">Whole animal</tissue>
    </source>
</reference>
<proteinExistence type="inferred from homology"/>
<reference evidence="4" key="2">
    <citation type="submission" date="2020-11" db="EMBL/GenBank/DDBJ databases">
        <authorList>
            <person name="McCartney M.A."/>
            <person name="Auch B."/>
            <person name="Kono T."/>
            <person name="Mallez S."/>
            <person name="Becker A."/>
            <person name="Gohl D.M."/>
            <person name="Silverstein K.A.T."/>
            <person name="Koren S."/>
            <person name="Bechman K.B."/>
            <person name="Herman A."/>
            <person name="Abrahante J.E."/>
            <person name="Garbe J."/>
        </authorList>
    </citation>
    <scope>NUCLEOTIDE SEQUENCE</scope>
    <source>
        <strain evidence="4">Duluth1</strain>
        <tissue evidence="4">Whole animal</tissue>
    </source>
</reference>
<evidence type="ECO:0000313" key="5">
    <source>
        <dbReference type="Proteomes" id="UP000828390"/>
    </source>
</evidence>
<dbReference type="AlphaFoldDB" id="A0A9D4CT99"/>
<protein>
    <submittedName>
        <fullName evidence="4">Uncharacterized protein</fullName>
    </submittedName>
</protein>
<dbReference type="Proteomes" id="UP000828390">
    <property type="component" value="Unassembled WGS sequence"/>
</dbReference>
<comment type="caution">
    <text evidence="4">The sequence shown here is derived from an EMBL/GenBank/DDBJ whole genome shotgun (WGS) entry which is preliminary data.</text>
</comment>
<gene>
    <name evidence="4" type="ORF">DPMN_039460</name>
</gene>
<dbReference type="Pfam" id="PF20266">
    <property type="entry name" value="Mab-21_C"/>
    <property type="match status" value="1"/>
</dbReference>
<accession>A0A9D4CT99</accession>
<evidence type="ECO:0000313" key="4">
    <source>
        <dbReference type="EMBL" id="KAH3733036.1"/>
    </source>
</evidence>
<organism evidence="4 5">
    <name type="scientific">Dreissena polymorpha</name>
    <name type="common">Zebra mussel</name>
    <name type="synonym">Mytilus polymorpha</name>
    <dbReference type="NCBI Taxonomy" id="45954"/>
    <lineage>
        <taxon>Eukaryota</taxon>
        <taxon>Metazoa</taxon>
        <taxon>Spiralia</taxon>
        <taxon>Lophotrochozoa</taxon>
        <taxon>Mollusca</taxon>
        <taxon>Bivalvia</taxon>
        <taxon>Autobranchia</taxon>
        <taxon>Heteroconchia</taxon>
        <taxon>Euheterodonta</taxon>
        <taxon>Imparidentia</taxon>
        <taxon>Neoheterodontei</taxon>
        <taxon>Myida</taxon>
        <taxon>Dreissenoidea</taxon>
        <taxon>Dreissenidae</taxon>
        <taxon>Dreissena</taxon>
    </lineage>
</organism>
<dbReference type="SMART" id="SM01265">
    <property type="entry name" value="Mab-21"/>
    <property type="match status" value="1"/>
</dbReference>
<comment type="similarity">
    <text evidence="1">Belongs to the mab-21 family.</text>
</comment>
<sequence length="349" mass="40546">MDTSVYPGHYRLLHERPAQKRSKSIHNSLCDNGHGDILLCSSLFVDSFSSFPYFGIVNHERAGPSTPGTLEGVIHFDRVCALRCQCPSILQRWAARPRHWPSPAIVQKVVSLGAYLTPVGFKGSEFNHMEWRLCFNTGETELVNNLNCTQAHVYVMLKMILKDVLRPRKKEVTSYVIKNIILWQVECNPQNDLNTRSFFHRLHDGLRELKTAIATQQMPYYMIPERNLMAASGLQDKQQCTWVTDITNMMAEGPMVILRLPKIRQAIVASPEPMLWYSKTRMELEMLVIEMLNRHLQCSDEYMVMNESDDIWKRILRRKRELLVEVSHWMRLEGSAVYELNDIKNRILI</sequence>
<dbReference type="Gene3D" id="1.10.1410.40">
    <property type="match status" value="1"/>
</dbReference>
<evidence type="ECO:0000256" key="1">
    <source>
        <dbReference type="ARBA" id="ARBA00008307"/>
    </source>
</evidence>
<evidence type="ECO:0000259" key="3">
    <source>
        <dbReference type="Pfam" id="PF20266"/>
    </source>
</evidence>
<dbReference type="PANTHER" id="PTHR10656">
    <property type="entry name" value="CELL FATE DETERMINING PROTEIN MAB21-RELATED"/>
    <property type="match status" value="1"/>
</dbReference>
<dbReference type="InterPro" id="IPR046903">
    <property type="entry name" value="Mab-21-like_nuc_Trfase"/>
</dbReference>
<feature type="domain" description="Mab-21-like nucleotidyltransferase" evidence="2">
    <location>
        <begin position="73"/>
        <end position="144"/>
    </location>
</feature>
<evidence type="ECO:0000259" key="2">
    <source>
        <dbReference type="Pfam" id="PF03281"/>
    </source>
</evidence>
<name>A0A9D4CT99_DREPO</name>
<dbReference type="InterPro" id="IPR046906">
    <property type="entry name" value="Mab-21_HhH/H2TH-like"/>
</dbReference>
<dbReference type="InterPro" id="IPR024810">
    <property type="entry name" value="MAB21L/cGLR"/>
</dbReference>
<dbReference type="Pfam" id="PF03281">
    <property type="entry name" value="Mab-21"/>
    <property type="match status" value="1"/>
</dbReference>
<keyword evidence="5" id="KW-1185">Reference proteome</keyword>
<feature type="domain" description="Mab-21-like HhH/H2TH-like" evidence="3">
    <location>
        <begin position="153"/>
        <end position="240"/>
    </location>
</feature>
<dbReference type="EMBL" id="JAIWYP010000011">
    <property type="protein sequence ID" value="KAH3733036.1"/>
    <property type="molecule type" value="Genomic_DNA"/>
</dbReference>
<dbReference type="PANTHER" id="PTHR10656:SF69">
    <property type="entry name" value="MAB-21-LIKE HHH_H2TH-LIKE DOMAIN-CONTAINING PROTEIN"/>
    <property type="match status" value="1"/>
</dbReference>